<dbReference type="EMBL" id="MWQN01000001">
    <property type="protein sequence ID" value="OPC79553.1"/>
    <property type="molecule type" value="Genomic_DNA"/>
</dbReference>
<dbReference type="Proteomes" id="UP000190037">
    <property type="component" value="Unassembled WGS sequence"/>
</dbReference>
<feature type="domain" description="NAD-dependent epimerase/dehydratase" evidence="4">
    <location>
        <begin position="8"/>
        <end position="184"/>
    </location>
</feature>
<sequence length="298" mass="31898">MSASGKRVVVTGGSGRVGRYVLAELADAHDVLNADLAPGKDGPDVAFRRTDILEPATLASSFAGADVVVHLAGIDYDWATDPRDCVRVNTLGCWNVLQAAREQGVARVVVCSSVAATGLHELRAGWTPTRLPVDDTHPSRPVDAYGISKAIVEVTARGFADAGDVEVVCLRPCAVVFPENLHTFVDPAPGAGPRTLHDYVTAEDVARAFRAAVETTAPTFGPYLLAAADCAHPDPTLDWYAREVGEVPADLDRDRFTRDPHAGAVCADGARAGLGWEPRGRFTDLLTRHRHDLHRRTP</sequence>
<dbReference type="PANTHER" id="PTHR43103:SF5">
    <property type="entry name" value="4-EPIMERASE, PUTATIVE (AFU_ORTHOLOGUE AFUA_7G00360)-RELATED"/>
    <property type="match status" value="1"/>
</dbReference>
<dbReference type="RefSeq" id="WP_078973818.1">
    <property type="nucleotide sequence ID" value="NZ_MWQN01000001.1"/>
</dbReference>
<evidence type="ECO:0000313" key="5">
    <source>
        <dbReference type="EMBL" id="OPC79553.1"/>
    </source>
</evidence>
<dbReference type="GO" id="GO:0016491">
    <property type="term" value="F:oxidoreductase activity"/>
    <property type="evidence" value="ECO:0007669"/>
    <property type="project" value="UniProtKB-KW"/>
</dbReference>
<comment type="caution">
    <text evidence="5">The sequence shown here is derived from an EMBL/GenBank/DDBJ whole genome shotgun (WGS) entry which is preliminary data.</text>
</comment>
<dbReference type="PANTHER" id="PTHR43103">
    <property type="entry name" value="NUCLEOSIDE-DIPHOSPHATE-SUGAR EPIMERASE"/>
    <property type="match status" value="1"/>
</dbReference>
<protein>
    <recommendedName>
        <fullName evidence="4">NAD-dependent epimerase/dehydratase domain-containing protein</fullName>
    </recommendedName>
</protein>
<evidence type="ECO:0000259" key="4">
    <source>
        <dbReference type="Pfam" id="PF01370"/>
    </source>
</evidence>
<organism evidence="5 6">
    <name type="scientific">Embleya scabrispora</name>
    <dbReference type="NCBI Taxonomy" id="159449"/>
    <lineage>
        <taxon>Bacteria</taxon>
        <taxon>Bacillati</taxon>
        <taxon>Actinomycetota</taxon>
        <taxon>Actinomycetes</taxon>
        <taxon>Kitasatosporales</taxon>
        <taxon>Streptomycetaceae</taxon>
        <taxon>Embleya</taxon>
    </lineage>
</organism>
<evidence type="ECO:0000256" key="1">
    <source>
        <dbReference type="ARBA" id="ARBA00007637"/>
    </source>
</evidence>
<keyword evidence="3" id="KW-0520">NAD</keyword>
<keyword evidence="2" id="KW-0560">Oxidoreductase</keyword>
<evidence type="ECO:0000256" key="3">
    <source>
        <dbReference type="ARBA" id="ARBA00023027"/>
    </source>
</evidence>
<keyword evidence="6" id="KW-1185">Reference proteome</keyword>
<proteinExistence type="inferred from homology"/>
<dbReference type="Gene3D" id="3.40.50.720">
    <property type="entry name" value="NAD(P)-binding Rossmann-like Domain"/>
    <property type="match status" value="1"/>
</dbReference>
<dbReference type="SUPFAM" id="SSF51735">
    <property type="entry name" value="NAD(P)-binding Rossmann-fold domains"/>
    <property type="match status" value="1"/>
</dbReference>
<dbReference type="AlphaFoldDB" id="A0A1T3NRK6"/>
<dbReference type="InterPro" id="IPR001509">
    <property type="entry name" value="Epimerase_deHydtase"/>
</dbReference>
<accession>A0A1T3NRK6</accession>
<name>A0A1T3NRK6_9ACTN</name>
<dbReference type="STRING" id="159449.B4N89_00055"/>
<dbReference type="InterPro" id="IPR036291">
    <property type="entry name" value="NAD(P)-bd_dom_sf"/>
</dbReference>
<evidence type="ECO:0000256" key="2">
    <source>
        <dbReference type="ARBA" id="ARBA00023002"/>
    </source>
</evidence>
<dbReference type="OrthoDB" id="9795501at2"/>
<dbReference type="Pfam" id="PF01370">
    <property type="entry name" value="Epimerase"/>
    <property type="match status" value="1"/>
</dbReference>
<reference evidence="5 6" key="1">
    <citation type="submission" date="2017-03" db="EMBL/GenBank/DDBJ databases">
        <title>Draft genome sequence of Streptomyces scabrisporus NF3, endophyte isolated from Amphipterygium adstringens.</title>
        <authorList>
            <person name="Vazquez M."/>
            <person name="Ceapa C.D."/>
            <person name="Rodriguez Luna D."/>
            <person name="Sanchez Esquivel S."/>
        </authorList>
    </citation>
    <scope>NUCLEOTIDE SEQUENCE [LARGE SCALE GENOMIC DNA]</scope>
    <source>
        <strain evidence="5 6">NF3</strain>
    </source>
</reference>
<gene>
    <name evidence="5" type="ORF">B4N89_00055</name>
</gene>
<evidence type="ECO:0000313" key="6">
    <source>
        <dbReference type="Proteomes" id="UP000190037"/>
    </source>
</evidence>
<comment type="similarity">
    <text evidence="1">Belongs to the NAD(P)-dependent epimerase/dehydratase family.</text>
</comment>